<proteinExistence type="predicted"/>
<reference evidence="3 5" key="1">
    <citation type="journal article" date="2007" name="Science">
        <title>Draft genome of the filarial nematode parasite Brugia malayi.</title>
        <authorList>
            <person name="Ghedin E."/>
            <person name="Wang S."/>
            <person name="Spiro D."/>
            <person name="Caler E."/>
            <person name="Zhao Q."/>
            <person name="Crabtree J."/>
            <person name="Allen J.E."/>
            <person name="Delcher A.L."/>
            <person name="Guiliano D.B."/>
            <person name="Miranda-Saavedra D."/>
            <person name="Angiuoli S.V."/>
            <person name="Creasy T."/>
            <person name="Amedeo P."/>
            <person name="Haas B."/>
            <person name="El-Sayed N.M."/>
            <person name="Wortman J.R."/>
            <person name="Feldblyum T."/>
            <person name="Tallon L."/>
            <person name="Schatz M."/>
            <person name="Shumway M."/>
            <person name="Koo H."/>
            <person name="Salzberg S.L."/>
            <person name="Schobel S."/>
            <person name="Pertea M."/>
            <person name="Pop M."/>
            <person name="White O."/>
            <person name="Barton G.J."/>
            <person name="Carlow C.K."/>
            <person name="Crawford M.J."/>
            <person name="Daub J."/>
            <person name="Dimmic M.W."/>
            <person name="Estes C.F."/>
            <person name="Foster J.M."/>
            <person name="Ganatra M."/>
            <person name="Gregory W.F."/>
            <person name="Johnson N.M."/>
            <person name="Jin J."/>
            <person name="Komuniecki R."/>
            <person name="Korf I."/>
            <person name="Kumar S."/>
            <person name="Laney S."/>
            <person name="Li B.W."/>
            <person name="Li W."/>
            <person name="Lindblom T.H."/>
            <person name="Lustigman S."/>
            <person name="Ma D."/>
            <person name="Maina C.V."/>
            <person name="Martin D.M."/>
            <person name="McCarter J.P."/>
            <person name="McReynolds L."/>
            <person name="Mitreva M."/>
            <person name="Nutman T.B."/>
            <person name="Parkinson J."/>
            <person name="Peregrin-Alvarez J.M."/>
            <person name="Poole C."/>
            <person name="Ren Q."/>
            <person name="Saunders L."/>
            <person name="Sluder A.E."/>
            <person name="Smith K."/>
            <person name="Stanke M."/>
            <person name="Unnasch T.R."/>
            <person name="Ware J."/>
            <person name="Wei A.D."/>
            <person name="Weil G."/>
            <person name="Williams D.J."/>
            <person name="Zhang Y."/>
            <person name="Williams S.A."/>
            <person name="Fraser-Liggett C."/>
            <person name="Slatko B."/>
            <person name="Blaxter M.L."/>
            <person name="Scott A.L."/>
        </authorList>
    </citation>
    <scope>NUCLEOTIDE SEQUENCE</scope>
    <source>
        <strain evidence="3 5">FR3</strain>
    </source>
</reference>
<keyword evidence="1" id="KW-0175">Coiled coil</keyword>
<feature type="compositionally biased region" description="Polar residues" evidence="2">
    <location>
        <begin position="224"/>
        <end position="235"/>
    </location>
</feature>
<reference evidence="4" key="3">
    <citation type="submission" date="2019-04" db="EMBL/GenBank/DDBJ databases">
        <authorList>
            <person name="Howe K."/>
            <person name="Paulini M."/>
            <person name="Williams G."/>
        </authorList>
    </citation>
    <scope>NUCLEOTIDE SEQUENCE [LARGE SCALE GENOMIC DNA]</scope>
    <source>
        <strain evidence="4">FR3</strain>
    </source>
</reference>
<dbReference type="AlphaFoldDB" id="A0A0I9N9E8"/>
<reference evidence="3" key="2">
    <citation type="submission" date="2012-12" db="EMBL/GenBank/DDBJ databases">
        <authorList>
            <person name="Gao Y.W."/>
            <person name="Fan S.T."/>
            <person name="Sun H.T."/>
            <person name="Wang Z."/>
            <person name="Gao X.L."/>
            <person name="Li Y.G."/>
            <person name="Wang T.C."/>
            <person name="Zhang K."/>
            <person name="Xu W.W."/>
            <person name="Yu Z.J."/>
            <person name="Xia X.Z."/>
        </authorList>
    </citation>
    <scope>NUCLEOTIDE SEQUENCE</scope>
    <source>
        <strain evidence="3">FR3</strain>
    </source>
</reference>
<reference evidence="6" key="4">
    <citation type="submission" date="2019-12" db="UniProtKB">
        <authorList>
            <consortium name="WormBaseParasite"/>
        </authorList>
    </citation>
    <scope>IDENTIFICATION</scope>
</reference>
<evidence type="ECO:0000313" key="6">
    <source>
        <dbReference type="WBParaSite" id="Bm6064a.1"/>
    </source>
</evidence>
<keyword evidence="5" id="KW-1185">Reference proteome</keyword>
<feature type="coiled-coil region" evidence="1">
    <location>
        <begin position="635"/>
        <end position="736"/>
    </location>
</feature>
<dbReference type="WBParaSite" id="Bm6064a.1">
    <property type="protein sequence ID" value="Bm6064a.1"/>
    <property type="gene ID" value="WBGene00226325"/>
</dbReference>
<feature type="coiled-coil region" evidence="1">
    <location>
        <begin position="11"/>
        <end position="80"/>
    </location>
</feature>
<dbReference type="EMBL" id="CAAKNF010000193">
    <property type="protein sequence ID" value="VIO94332.1"/>
    <property type="molecule type" value="Genomic_DNA"/>
</dbReference>
<feature type="coiled-coil region" evidence="1">
    <location>
        <begin position="1521"/>
        <end position="1548"/>
    </location>
</feature>
<protein>
    <submittedName>
        <fullName evidence="3 6">BMA-HCP-2</fullName>
    </submittedName>
</protein>
<sequence length="2257" mass="258798">MAATLTTCSQCVTYNEQLNSKANEIKSLQEHVLKLAHKLQDESRRKEEVQERLNDKLIRLNDYAIKIRSLEEQLQSATDRRPINELSRAEVDSIIGRDLERIHSQLTEKDMKIMALNDTILEKEGQIIELQEMCREQGELVRAKAKAFQIIQQKLLDFGTRTTREDSTETEAAYVFESSFTSLSSSQQLLKEQHHYDSFSPGHAVIHFKTGSSASPPPIDPSEECSSVTHDNGNIQDDLDTDDIGCASALYKKKHRKKVTFDLSPPKEFRSGIGQEESDITQAFIDVTVENDQLRQTIQEMEKCASDSQNDLSQLQAQLDEMRRDSRNQVLKARASMQGKIRDLEDKISTINAENANKVEYLNASIETLRADREWTLKENAHLLKLLGSYKQKLSDAWETLDAGQEVSKKLRSKLNDDRALIVQLADDLEEAQQTANILLEQKISVLDDVERLKEALEAQDQYIELLEKDTMIYEEHVGLLRDSLGASKAERKALIKSKAYEAKLKALEQEKEQMNRRSNGKKLHIKALSLKINSLEAEKALLITRNDELESRLIQLGQNLSIASVIASSATVTPCTVESVSNLVSSGSAFKPVHTQTMMQRLNNGRQSAAEALRWPVLENVAAAYGHQYNENLVNNMQIELDIAREECSLVQEKIVKMGCINSELEHQLINAKESLEKAEMRARQAEEQVGEFCRNCSRQEEYQKSLQSEFLVKYSAIEREVNDLKEELALKNEQLNGRMIENNKRNEEMRQWRFAMDEMETVHMEIKMLEKQLNDEKASMESKWAEVRTILLERKGDISRKTSDAESVADGEQCSINQLKQMMDTINDLKNTVDKQAKQLERNKTEKRKFKAVIRQLQADKKALVASSAMKNDEEQYLVHEAQIIGLQKQLDFMDREMTLLFTLNSSKDVLIQTLRAELEGIYSTEPKLSDLRSKSDRKEDDCIEHLQAQVKNTNQEESGRLNLLKKSNTELQRLQVHTQQLQVGYDRFQLQLQLSPERNLDAMSSNKGTYQRAQLQQAQQQMEFNNSEAVDLSMAAKLAHGEANKDIEMRTQMERLTEAVQQKDTELQKMLNENEALKIKCIESTAALDLLSSKLERRSQEKDAIIEMLQSQHTYLTQTILLNQKSEEQLTTPLTLSQSIKTDTEPKCIVQDASTIMEEAESRPFLFMQHRETQTRGDFHFSETPETSHKSTSRCIEKSDQIRDNLTDDIRQLMILNAELETAVEVLKGEIWALNEQLKRSLIDREDLSEKLCKLSQRHEEEIERARERERDLEEQKDLAERSQRQAALAENESNRRLVEWQEKSAQMENSRIELENAYAKLSEYYQQLQQAYNALYARSNACKVDSNTQTAMDSNTFKISEKFAETIEYWKSELTQREAELKGQAVQLKHVQDLLRNHLHIILKNVRDLREMSLKLTKNIIMESVQTVRAQLHEALKEVLSYVEEVIVKLCKEKELKDAEITVAMQHLMNDTLTENILQTRNSSLSMVFDAINKKFTEMKSENTTLGNDLWNERSDKEALEMKAQQSISEKDVLESKIKQLEDLLQITQFSLAEHVIKCQQLQAELDVLGSATSSPTAVKCGSSSSDPWNCSTPCTICRELRQTEQSAPTPQLQLAILAARLTTKIADNDALFRCNAELTQTNLRLQNEVSELKEQMTKHITSSSNTLISAISQQSLLQQQYIPKQFSNQSSEQKVMHREEKEWKWEAEDLGAELVSNSGYQVTPYKPLLNQQITKLTMTNEIQVLGLTELTSQEEDKESLKKEFNVTREYSVEVEERNKAGRLGNCSEITEDYCLEYENKMEQLKDCGIETEQHGDARHQQKLEVSGTTTIDELLSLKSYNVQLAGFVKNEEQELEELGKGLQGTGTRLGSEGIQCELFWAGFTEGLEEQKEVAKGKLKENEHEAKEKDWISGGTPEQQFQTLLFKQDILPDGVVEGNRIQKLEQHQEREIEMQELENRSLNLQLRSQQQVIEELGKKLNVAQEYNVVLEEKTLSMEQKIIDLKKMCEELLVEKGRLAEEVKNEIKTKLHKEITLLKKENESLVVELAKKRASHNEEKRSMKAELANREIILKELKTEMEHTQGESVDMQRQLDSYNAQMENESNQDLHQQLVEAQRKVVELESRLNEVVEQNRLLKNSEQKLMDALMVSNKSGPNLQTSLLKTAKIIKNRGRVGKPMMHDGNTVVEVHGKVGTSSTTMQLLDNPVITDDYCPVQKKPFEPALQRTTHYFHEMNVDKLRRRKGGGFQGAEKT</sequence>
<feature type="coiled-coil region" evidence="1">
    <location>
        <begin position="291"/>
        <end position="354"/>
    </location>
</feature>
<accession>A0A0I9N9E8</accession>
<dbReference type="EMBL" id="LN856962">
    <property type="protein sequence ID" value="CTP81318.1"/>
    <property type="molecule type" value="Genomic_DNA"/>
</dbReference>
<dbReference type="OrthoDB" id="5848316at2759"/>
<evidence type="ECO:0000256" key="1">
    <source>
        <dbReference type="SAM" id="Coils"/>
    </source>
</evidence>
<dbReference type="FunCoup" id="A0A0I9N9E8">
    <property type="interactions" value="1492"/>
</dbReference>
<feature type="region of interest" description="Disordered" evidence="2">
    <location>
        <begin position="1269"/>
        <end position="1294"/>
    </location>
</feature>
<feature type="region of interest" description="Disordered" evidence="2">
    <location>
        <begin position="213"/>
        <end position="236"/>
    </location>
</feature>
<evidence type="ECO:0000313" key="4">
    <source>
        <dbReference type="EMBL" id="VIO94332.1"/>
    </source>
</evidence>
<evidence type="ECO:0000313" key="5">
    <source>
        <dbReference type="Proteomes" id="UP000006672"/>
    </source>
</evidence>
<dbReference type="STRING" id="6279.A0A0I9N9E8"/>
<feature type="coiled-coil region" evidence="1">
    <location>
        <begin position="821"/>
        <end position="862"/>
    </location>
</feature>
<feature type="compositionally biased region" description="Basic and acidic residues" evidence="2">
    <location>
        <begin position="1269"/>
        <end position="1287"/>
    </location>
</feature>
<feature type="coiled-coil region" evidence="1">
    <location>
        <begin position="1056"/>
        <end position="1083"/>
    </location>
</feature>
<dbReference type="OMA" id="EMLQSQH"/>
<accession>A0A4E9FD22</accession>
<organism evidence="3">
    <name type="scientific">Brugia malayi</name>
    <name type="common">Filarial nematode worm</name>
    <dbReference type="NCBI Taxonomy" id="6279"/>
    <lineage>
        <taxon>Eukaryota</taxon>
        <taxon>Metazoa</taxon>
        <taxon>Ecdysozoa</taxon>
        <taxon>Nematoda</taxon>
        <taxon>Chromadorea</taxon>
        <taxon>Rhabditida</taxon>
        <taxon>Spirurina</taxon>
        <taxon>Spiruromorpha</taxon>
        <taxon>Filarioidea</taxon>
        <taxon>Onchocercidae</taxon>
        <taxon>Brugia</taxon>
    </lineage>
</organism>
<evidence type="ECO:0000313" key="3">
    <source>
        <dbReference type="EMBL" id="CTP81318.1"/>
    </source>
</evidence>
<gene>
    <name evidence="3" type="primary">Bma-hcp-2</name>
    <name evidence="4 6" type="synonym">Bm6064</name>
    <name evidence="4" type="ORF">BM_BM6064</name>
    <name evidence="3" type="ORF">BM_Bm6064</name>
</gene>
<dbReference type="Proteomes" id="UP000006672">
    <property type="component" value="Unassembled WGS sequence"/>
</dbReference>
<evidence type="ECO:0000256" key="2">
    <source>
        <dbReference type="SAM" id="MobiDB-lite"/>
    </source>
</evidence>
<feature type="coiled-coil region" evidence="1">
    <location>
        <begin position="1944"/>
        <end position="1997"/>
    </location>
</feature>
<feature type="coiled-coil region" evidence="1">
    <location>
        <begin position="2049"/>
        <end position="2144"/>
    </location>
</feature>
<feature type="coiled-coil region" evidence="1">
    <location>
        <begin position="415"/>
        <end position="553"/>
    </location>
</feature>
<name>A0A0I9N9E8_BRUMA</name>